<dbReference type="EMBL" id="BOOO01000024">
    <property type="protein sequence ID" value="GII31249.1"/>
    <property type="molecule type" value="Genomic_DNA"/>
</dbReference>
<comment type="similarity">
    <text evidence="1">Belongs to the YciI family.</text>
</comment>
<dbReference type="RefSeq" id="WP_203955171.1">
    <property type="nucleotide sequence ID" value="NZ_BOOO01000024.1"/>
</dbReference>
<feature type="domain" description="YCII-related" evidence="2">
    <location>
        <begin position="1"/>
        <end position="112"/>
    </location>
</feature>
<evidence type="ECO:0000313" key="4">
    <source>
        <dbReference type="Proteomes" id="UP000650628"/>
    </source>
</evidence>
<dbReference type="PANTHER" id="PTHR35174">
    <property type="entry name" value="BLL7171 PROTEIN-RELATED"/>
    <property type="match status" value="1"/>
</dbReference>
<dbReference type="InterPro" id="IPR005545">
    <property type="entry name" value="YCII"/>
</dbReference>
<comment type="caution">
    <text evidence="3">The sequence shown here is derived from an EMBL/GenBank/DDBJ whole genome shotgun (WGS) entry which is preliminary data.</text>
</comment>
<proteinExistence type="inferred from homology"/>
<accession>A0A8J3X8U5</accession>
<organism evidence="3 4">
    <name type="scientific">Planotetraspora mira</name>
    <dbReference type="NCBI Taxonomy" id="58121"/>
    <lineage>
        <taxon>Bacteria</taxon>
        <taxon>Bacillati</taxon>
        <taxon>Actinomycetota</taxon>
        <taxon>Actinomycetes</taxon>
        <taxon>Streptosporangiales</taxon>
        <taxon>Streptosporangiaceae</taxon>
        <taxon>Planotetraspora</taxon>
    </lineage>
</organism>
<gene>
    <name evidence="3" type="ORF">Pmi06nite_46910</name>
</gene>
<evidence type="ECO:0000256" key="1">
    <source>
        <dbReference type="ARBA" id="ARBA00007689"/>
    </source>
</evidence>
<protein>
    <recommendedName>
        <fullName evidence="2">YCII-related domain-containing protein</fullName>
    </recommendedName>
</protein>
<dbReference type="SUPFAM" id="SSF54909">
    <property type="entry name" value="Dimeric alpha+beta barrel"/>
    <property type="match status" value="1"/>
</dbReference>
<name>A0A8J3X8U5_9ACTN</name>
<dbReference type="Gene3D" id="3.30.70.1060">
    <property type="entry name" value="Dimeric alpha+beta barrel"/>
    <property type="match status" value="1"/>
</dbReference>
<evidence type="ECO:0000313" key="3">
    <source>
        <dbReference type="EMBL" id="GII31249.1"/>
    </source>
</evidence>
<dbReference type="Proteomes" id="UP000650628">
    <property type="component" value="Unassembled WGS sequence"/>
</dbReference>
<keyword evidence="4" id="KW-1185">Reference proteome</keyword>
<dbReference type="InterPro" id="IPR011008">
    <property type="entry name" value="Dimeric_a/b-barrel"/>
</dbReference>
<sequence>MKYMFLLYGADGPLPEFGTEEYGRMFEAYRTATEAMAEAGVLIDCAPLRPVSAATTVRVRGDETLLTDGPAAEIKEQFGGYALVECADLDEALKWAATMPAAREGSVEVRPAVHVEVPA</sequence>
<dbReference type="PANTHER" id="PTHR35174:SF3">
    <property type="entry name" value="BLL7171 PROTEIN"/>
    <property type="match status" value="1"/>
</dbReference>
<dbReference type="AlphaFoldDB" id="A0A8J3X8U5"/>
<reference evidence="3 4" key="1">
    <citation type="submission" date="2021-01" db="EMBL/GenBank/DDBJ databases">
        <title>Whole genome shotgun sequence of Planotetraspora mira NBRC 15435.</title>
        <authorList>
            <person name="Komaki H."/>
            <person name="Tamura T."/>
        </authorList>
    </citation>
    <scope>NUCLEOTIDE SEQUENCE [LARGE SCALE GENOMIC DNA]</scope>
    <source>
        <strain evidence="3 4">NBRC 15435</strain>
    </source>
</reference>
<dbReference type="Pfam" id="PF03795">
    <property type="entry name" value="YCII"/>
    <property type="match status" value="1"/>
</dbReference>
<evidence type="ECO:0000259" key="2">
    <source>
        <dbReference type="Pfam" id="PF03795"/>
    </source>
</evidence>